<dbReference type="InterPro" id="IPR009057">
    <property type="entry name" value="Homeodomain-like_sf"/>
</dbReference>
<dbReference type="Gene3D" id="1.10.10.60">
    <property type="entry name" value="Homeodomain-like"/>
    <property type="match status" value="1"/>
</dbReference>
<dbReference type="HOGENOM" id="CLU_069356_25_6_11"/>
<keyword evidence="1" id="KW-0805">Transcription regulation</keyword>
<dbReference type="RefSeq" id="WP_013017242.1">
    <property type="nucleotide sequence ID" value="NC_013947.1"/>
</dbReference>
<dbReference type="eggNOG" id="COG1309">
    <property type="taxonomic scope" value="Bacteria"/>
</dbReference>
<dbReference type="GO" id="GO:0000976">
    <property type="term" value="F:transcription cis-regulatory region binding"/>
    <property type="evidence" value="ECO:0007669"/>
    <property type="project" value="TreeGrafter"/>
</dbReference>
<dbReference type="STRING" id="446470.Snas_1975"/>
<dbReference type="AlphaFoldDB" id="D3PZJ7"/>
<dbReference type="PANTHER" id="PTHR30055:SF148">
    <property type="entry name" value="TETR-FAMILY TRANSCRIPTIONAL REGULATOR"/>
    <property type="match status" value="1"/>
</dbReference>
<dbReference type="InterPro" id="IPR001647">
    <property type="entry name" value="HTH_TetR"/>
</dbReference>
<feature type="DNA-binding region" description="H-T-H motif" evidence="4">
    <location>
        <begin position="38"/>
        <end position="57"/>
    </location>
</feature>
<dbReference type="KEGG" id="sna:Snas_1975"/>
<organism evidence="6 7">
    <name type="scientific">Stackebrandtia nassauensis (strain DSM 44728 / CIP 108903 / NRRL B-16338 / NBRC 102104 / LLR-40K-21)</name>
    <dbReference type="NCBI Taxonomy" id="446470"/>
    <lineage>
        <taxon>Bacteria</taxon>
        <taxon>Bacillati</taxon>
        <taxon>Actinomycetota</taxon>
        <taxon>Actinomycetes</taxon>
        <taxon>Glycomycetales</taxon>
        <taxon>Glycomycetaceae</taxon>
        <taxon>Stackebrandtia</taxon>
    </lineage>
</organism>
<keyword evidence="2 4" id="KW-0238">DNA-binding</keyword>
<dbReference type="GO" id="GO:0003700">
    <property type="term" value="F:DNA-binding transcription factor activity"/>
    <property type="evidence" value="ECO:0007669"/>
    <property type="project" value="TreeGrafter"/>
</dbReference>
<accession>D3PZJ7</accession>
<dbReference type="Gene3D" id="1.10.357.10">
    <property type="entry name" value="Tetracycline Repressor, domain 2"/>
    <property type="match status" value="1"/>
</dbReference>
<evidence type="ECO:0000259" key="5">
    <source>
        <dbReference type="PROSITE" id="PS50977"/>
    </source>
</evidence>
<name>D3PZJ7_STANL</name>
<evidence type="ECO:0000313" key="6">
    <source>
        <dbReference type="EMBL" id="ADD41671.1"/>
    </source>
</evidence>
<keyword evidence="3" id="KW-0804">Transcription</keyword>
<evidence type="ECO:0000256" key="1">
    <source>
        <dbReference type="ARBA" id="ARBA00023015"/>
    </source>
</evidence>
<dbReference type="SUPFAM" id="SSF46689">
    <property type="entry name" value="Homeodomain-like"/>
    <property type="match status" value="1"/>
</dbReference>
<dbReference type="InterPro" id="IPR050109">
    <property type="entry name" value="HTH-type_TetR-like_transc_reg"/>
</dbReference>
<gene>
    <name evidence="6" type="ordered locus">Snas_1975</name>
</gene>
<dbReference type="Pfam" id="PF16859">
    <property type="entry name" value="TetR_C_11"/>
    <property type="match status" value="1"/>
</dbReference>
<evidence type="ECO:0000313" key="7">
    <source>
        <dbReference type="Proteomes" id="UP000000844"/>
    </source>
</evidence>
<proteinExistence type="predicted"/>
<protein>
    <submittedName>
        <fullName evidence="6">Transcriptional regulator, TetR family</fullName>
    </submittedName>
</protein>
<dbReference type="PROSITE" id="PS50977">
    <property type="entry name" value="HTH_TETR_2"/>
    <property type="match status" value="1"/>
</dbReference>
<dbReference type="PRINTS" id="PR00455">
    <property type="entry name" value="HTHTETR"/>
</dbReference>
<dbReference type="InterPro" id="IPR036271">
    <property type="entry name" value="Tet_transcr_reg_TetR-rel_C_sf"/>
</dbReference>
<dbReference type="Proteomes" id="UP000000844">
    <property type="component" value="Chromosome"/>
</dbReference>
<dbReference type="SUPFAM" id="SSF48498">
    <property type="entry name" value="Tetracyclin repressor-like, C-terminal domain"/>
    <property type="match status" value="1"/>
</dbReference>
<sequence>MTEATRKPDASRRSQRSREAILTAAMELMAEVGYAKLTIEAIAARAGAGKQTIYRWWPTKSAVVLDAFRLNAETQEDEVDFPDTGDLDADLRIVMRAIADECNNPRYDGPARVMIAEAQHDPEFGAEAREAFLLPAITATKERLRSGQRAGQLRADADLDVVVELLFGPIHHRWLHSTAPITHAYADQIVDYVLAAVRP</sequence>
<dbReference type="OrthoDB" id="9796019at2"/>
<keyword evidence="7" id="KW-1185">Reference proteome</keyword>
<feature type="domain" description="HTH tetR-type" evidence="5">
    <location>
        <begin position="15"/>
        <end position="75"/>
    </location>
</feature>
<reference evidence="6 7" key="1">
    <citation type="journal article" date="2009" name="Stand. Genomic Sci.">
        <title>Complete genome sequence of Stackebrandtia nassauensis type strain (LLR-40K-21).</title>
        <authorList>
            <person name="Munk C."/>
            <person name="Lapidus A."/>
            <person name="Copeland A."/>
            <person name="Jando M."/>
            <person name="Mayilraj S."/>
            <person name="Glavina Del Rio T."/>
            <person name="Nolan M."/>
            <person name="Chen F."/>
            <person name="Lucas S."/>
            <person name="Tice H."/>
            <person name="Cheng J.F."/>
            <person name="Han C."/>
            <person name="Detter J.C."/>
            <person name="Bruce D."/>
            <person name="Goodwin L."/>
            <person name="Chain P."/>
            <person name="Pitluck S."/>
            <person name="Goker M."/>
            <person name="Ovchinikova G."/>
            <person name="Pati A."/>
            <person name="Ivanova N."/>
            <person name="Mavromatis K."/>
            <person name="Chen A."/>
            <person name="Palaniappan K."/>
            <person name="Land M."/>
            <person name="Hauser L."/>
            <person name="Chang Y.J."/>
            <person name="Jeffries C.D."/>
            <person name="Bristow J."/>
            <person name="Eisen J.A."/>
            <person name="Markowitz V."/>
            <person name="Hugenholtz P."/>
            <person name="Kyrpides N.C."/>
            <person name="Klenk H.P."/>
        </authorList>
    </citation>
    <scope>NUCLEOTIDE SEQUENCE [LARGE SCALE GENOMIC DNA]</scope>
    <source>
        <strain evidence="7">DSM 44728 / CIP 108903 / NRRL B-16338 / NBRC 102104 / LLR-40K-21</strain>
    </source>
</reference>
<dbReference type="EMBL" id="CP001778">
    <property type="protein sequence ID" value="ADD41671.1"/>
    <property type="molecule type" value="Genomic_DNA"/>
</dbReference>
<evidence type="ECO:0000256" key="2">
    <source>
        <dbReference type="ARBA" id="ARBA00023125"/>
    </source>
</evidence>
<evidence type="ECO:0000256" key="3">
    <source>
        <dbReference type="ARBA" id="ARBA00023163"/>
    </source>
</evidence>
<dbReference type="InterPro" id="IPR011075">
    <property type="entry name" value="TetR_C"/>
</dbReference>
<dbReference type="PANTHER" id="PTHR30055">
    <property type="entry name" value="HTH-TYPE TRANSCRIPTIONAL REGULATOR RUTR"/>
    <property type="match status" value="1"/>
</dbReference>
<evidence type="ECO:0000256" key="4">
    <source>
        <dbReference type="PROSITE-ProRule" id="PRU00335"/>
    </source>
</evidence>
<dbReference type="Pfam" id="PF00440">
    <property type="entry name" value="TetR_N"/>
    <property type="match status" value="1"/>
</dbReference>